<accession>A0AA86M876</accession>
<dbReference type="Proteomes" id="UP000682928">
    <property type="component" value="Chromosome"/>
</dbReference>
<evidence type="ECO:0008006" key="3">
    <source>
        <dbReference type="Google" id="ProtNLM"/>
    </source>
</evidence>
<sequence>MQQDGYSLDSSAAIAQYFTKAALPTQQETLGEIVVDILKTGRHLNRKNLCTKLLVRLEQATCPEEEEHYQALIGLLFERQC</sequence>
<dbReference type="Gene3D" id="1.20.5.5260">
    <property type="match status" value="1"/>
</dbReference>
<organism evidence="1 2">
    <name type="scientific">Enterobacter kobei</name>
    <dbReference type="NCBI Taxonomy" id="208224"/>
    <lineage>
        <taxon>Bacteria</taxon>
        <taxon>Pseudomonadati</taxon>
        <taxon>Pseudomonadota</taxon>
        <taxon>Gammaproteobacteria</taxon>
        <taxon>Enterobacterales</taxon>
        <taxon>Enterobacteriaceae</taxon>
        <taxon>Enterobacter</taxon>
        <taxon>Enterobacter cloacae complex</taxon>
    </lineage>
</organism>
<dbReference type="NCBIfam" id="NF040640">
    <property type="entry name" value="YcgZ_fam"/>
    <property type="match status" value="1"/>
</dbReference>
<dbReference type="RefSeq" id="WP_088218475.1">
    <property type="nucleotide sequence ID" value="NZ_AP024590.1"/>
</dbReference>
<evidence type="ECO:0000313" key="1">
    <source>
        <dbReference type="EMBL" id="BCU55663.1"/>
    </source>
</evidence>
<reference evidence="1" key="1">
    <citation type="submission" date="2021-04" db="EMBL/GenBank/DDBJ databases">
        <title>Difference and commonality of drug resistance evolution in various bacteria. and drug sensitivity profiles.</title>
        <authorList>
            <person name="Maeda T."/>
            <person name="Shibai A."/>
            <person name="Kawada K."/>
            <person name="Kotani H."/>
            <person name="Tarusawa Y."/>
            <person name="Tanabe K."/>
            <person name="Furusawa C."/>
        </authorList>
    </citation>
    <scope>NUCLEOTIDE SEQUENCE</scope>
    <source>
        <strain evidence="1">JCM 8580</strain>
    </source>
</reference>
<proteinExistence type="predicted"/>
<name>A0AA86M876_9ENTR</name>
<evidence type="ECO:0000313" key="2">
    <source>
        <dbReference type="Proteomes" id="UP000682928"/>
    </source>
</evidence>
<dbReference type="AlphaFoldDB" id="A0AA86M876"/>
<protein>
    <recommendedName>
        <fullName evidence="3">Two-component-system connector protein YcgZ</fullName>
    </recommendedName>
</protein>
<dbReference type="EMBL" id="AP024590">
    <property type="protein sequence ID" value="BCU55663.1"/>
    <property type="molecule type" value="Genomic_DNA"/>
</dbReference>
<gene>
    <name evidence="1" type="ORF">ENKO_22570</name>
</gene>